<keyword evidence="3 6" id="KW-0812">Transmembrane</keyword>
<evidence type="ECO:0000256" key="3">
    <source>
        <dbReference type="ARBA" id="ARBA00022692"/>
    </source>
</evidence>
<evidence type="ECO:0000256" key="2">
    <source>
        <dbReference type="ARBA" id="ARBA00022475"/>
    </source>
</evidence>
<keyword evidence="5 6" id="KW-0472">Membrane</keyword>
<name>A0AAW5NA54_9BACT</name>
<evidence type="ECO:0000256" key="5">
    <source>
        <dbReference type="ARBA" id="ARBA00023136"/>
    </source>
</evidence>
<keyword evidence="4 6" id="KW-1133">Transmembrane helix</keyword>
<feature type="transmembrane region" description="Helical" evidence="6">
    <location>
        <begin position="410"/>
        <end position="429"/>
    </location>
</feature>
<dbReference type="Pfam" id="PF01554">
    <property type="entry name" value="MatE"/>
    <property type="match status" value="2"/>
</dbReference>
<gene>
    <name evidence="7" type="ORF">NW209_15100</name>
</gene>
<dbReference type="RefSeq" id="WP_258336335.1">
    <property type="nucleotide sequence ID" value="NZ_JANRHJ010000027.1"/>
</dbReference>
<dbReference type="AlphaFoldDB" id="A0AAW5NA54"/>
<feature type="transmembrane region" description="Helical" evidence="6">
    <location>
        <begin position="267"/>
        <end position="285"/>
    </location>
</feature>
<accession>A0AAW5NA54</accession>
<dbReference type="EMBL" id="JANRHJ010000027">
    <property type="protein sequence ID" value="MCR8875318.1"/>
    <property type="molecule type" value="Genomic_DNA"/>
</dbReference>
<feature type="transmembrane region" description="Helical" evidence="6">
    <location>
        <begin position="93"/>
        <end position="115"/>
    </location>
</feature>
<evidence type="ECO:0000256" key="1">
    <source>
        <dbReference type="ARBA" id="ARBA00004651"/>
    </source>
</evidence>
<feature type="transmembrane region" description="Helical" evidence="6">
    <location>
        <begin position="18"/>
        <end position="39"/>
    </location>
</feature>
<feature type="transmembrane region" description="Helical" evidence="6">
    <location>
        <begin position="356"/>
        <end position="376"/>
    </location>
</feature>
<keyword evidence="2" id="KW-1003">Cell membrane</keyword>
<evidence type="ECO:0000256" key="6">
    <source>
        <dbReference type="SAM" id="Phobius"/>
    </source>
</evidence>
<dbReference type="GO" id="GO:0042910">
    <property type="term" value="F:xenobiotic transmembrane transporter activity"/>
    <property type="evidence" value="ECO:0007669"/>
    <property type="project" value="InterPro"/>
</dbReference>
<feature type="transmembrane region" description="Helical" evidence="6">
    <location>
        <begin position="190"/>
        <end position="210"/>
    </location>
</feature>
<dbReference type="Proteomes" id="UP001204579">
    <property type="component" value="Unassembled WGS sequence"/>
</dbReference>
<evidence type="ECO:0000313" key="7">
    <source>
        <dbReference type="EMBL" id="MCR8875318.1"/>
    </source>
</evidence>
<dbReference type="GO" id="GO:0005886">
    <property type="term" value="C:plasma membrane"/>
    <property type="evidence" value="ECO:0007669"/>
    <property type="project" value="UniProtKB-SubCell"/>
</dbReference>
<feature type="transmembrane region" description="Helical" evidence="6">
    <location>
        <begin position="164"/>
        <end position="184"/>
    </location>
</feature>
<dbReference type="GO" id="GO:0015297">
    <property type="term" value="F:antiporter activity"/>
    <property type="evidence" value="ECO:0007669"/>
    <property type="project" value="InterPro"/>
</dbReference>
<feature type="transmembrane region" description="Helical" evidence="6">
    <location>
        <begin position="383"/>
        <end position="404"/>
    </location>
</feature>
<evidence type="ECO:0000313" key="8">
    <source>
        <dbReference type="Proteomes" id="UP001204579"/>
    </source>
</evidence>
<sequence length="439" mass="48287">MKETNEKDRELSVVFWRYLWSSILISLSASVGTVVDGIIVGNLIGEDGVSAVNLSSPMIQLLFTISLVVASGAGMLIGFALGQKDGRRVRYIFTLSMVASLLVGVLFTGAGFYFSDSITRAFCHDDYLFTYTHDYLKVILIGAPSFMMLWEISAVIGVDGSPRLASLAIIVDNLVNLCLDIVFIEYVGWGIAGSAAATVVGHLVGILIMLRHFKGKGNSLTFSLTHDKPEFLNIVLQGAPLAIASVCLTLLLVSANHAFLSAKGQNGIFVFAVCMNLLQIYNMYISGTCRTLQSLGAVQIGKNDDHAFSLILRKSFLFITVSMAVTCLLICLFPGVISRAFGADSPEVIAECNHVFRIFAVSFIPFCYIYLIMIVYKLYKQDCMALFISFALSLTVVPVLLLFFHYAPQYLWYSYLVAYLLEIVAIFVLHKLTHARLSL</sequence>
<feature type="transmembrane region" description="Helical" evidence="6">
    <location>
        <begin position="59"/>
        <end position="81"/>
    </location>
</feature>
<proteinExistence type="predicted"/>
<organism evidence="7 8">
    <name type="scientific">Phocaeicola barnesiae</name>
    <dbReference type="NCBI Taxonomy" id="376804"/>
    <lineage>
        <taxon>Bacteria</taxon>
        <taxon>Pseudomonadati</taxon>
        <taxon>Bacteroidota</taxon>
        <taxon>Bacteroidia</taxon>
        <taxon>Bacteroidales</taxon>
        <taxon>Bacteroidaceae</taxon>
        <taxon>Phocaeicola</taxon>
    </lineage>
</organism>
<dbReference type="PANTHER" id="PTHR43823:SF3">
    <property type="entry name" value="MULTIDRUG EXPORT PROTEIN MEPA"/>
    <property type="match status" value="1"/>
</dbReference>
<feature type="transmembrane region" description="Helical" evidence="6">
    <location>
        <begin position="231"/>
        <end position="255"/>
    </location>
</feature>
<protein>
    <submittedName>
        <fullName evidence="7">MATE family efflux transporter</fullName>
    </submittedName>
</protein>
<reference evidence="7 8" key="1">
    <citation type="submission" date="2022-08" db="EMBL/GenBank/DDBJ databases">
        <authorList>
            <person name="Zeman M."/>
            <person name="Kubasova T."/>
        </authorList>
    </citation>
    <scope>NUCLEOTIDE SEQUENCE [LARGE SCALE GENOMIC DNA]</scope>
    <source>
        <strain evidence="7 8">ET62</strain>
    </source>
</reference>
<keyword evidence="8" id="KW-1185">Reference proteome</keyword>
<comment type="subcellular location">
    <subcellularLocation>
        <location evidence="1">Cell membrane</location>
        <topology evidence="1">Multi-pass membrane protein</topology>
    </subcellularLocation>
</comment>
<dbReference type="PANTHER" id="PTHR43823">
    <property type="entry name" value="SPORULATION PROTEIN YKVU"/>
    <property type="match status" value="1"/>
</dbReference>
<feature type="transmembrane region" description="Helical" evidence="6">
    <location>
        <begin position="135"/>
        <end position="157"/>
    </location>
</feature>
<evidence type="ECO:0000256" key="4">
    <source>
        <dbReference type="ARBA" id="ARBA00022989"/>
    </source>
</evidence>
<dbReference type="InterPro" id="IPR051327">
    <property type="entry name" value="MATE_MepA_subfamily"/>
</dbReference>
<feature type="transmembrane region" description="Helical" evidence="6">
    <location>
        <begin position="316"/>
        <end position="336"/>
    </location>
</feature>
<comment type="caution">
    <text evidence="7">The sequence shown here is derived from an EMBL/GenBank/DDBJ whole genome shotgun (WGS) entry which is preliminary data.</text>
</comment>
<dbReference type="InterPro" id="IPR002528">
    <property type="entry name" value="MATE_fam"/>
</dbReference>